<name>A0ABQ9KPG8_HEVBR</name>
<dbReference type="PANTHER" id="PTHR32191">
    <property type="entry name" value="TETRASPANIN-8-RELATED"/>
    <property type="match status" value="1"/>
</dbReference>
<accession>A0ABQ9KPG8</accession>
<reference evidence="7" key="1">
    <citation type="journal article" date="2023" name="Plant Biotechnol. J.">
        <title>Chromosome-level wild Hevea brasiliensis genome provides new tools for genomic-assisted breeding and valuable loci to elevate rubber yield.</title>
        <authorList>
            <person name="Cheng H."/>
            <person name="Song X."/>
            <person name="Hu Y."/>
            <person name="Wu T."/>
            <person name="Yang Q."/>
            <person name="An Z."/>
            <person name="Feng S."/>
            <person name="Deng Z."/>
            <person name="Wu W."/>
            <person name="Zeng X."/>
            <person name="Tu M."/>
            <person name="Wang X."/>
            <person name="Huang H."/>
        </authorList>
    </citation>
    <scope>NUCLEOTIDE SEQUENCE</scope>
    <source>
        <strain evidence="7">MT/VB/25A 57/8</strain>
    </source>
</reference>
<comment type="caution">
    <text evidence="7">The sequence shown here is derived from an EMBL/GenBank/DDBJ whole genome shotgun (WGS) entry which is preliminary data.</text>
</comment>
<comment type="subcellular location">
    <subcellularLocation>
        <location evidence="1">Membrane</location>
        <topology evidence="1">Multi-pass membrane protein</topology>
    </subcellularLocation>
</comment>
<sequence>MAENTNPNPNLNPTEEVVAITVTDENTKPKEVEEIKTTDKVTQVRNYVGLLSMLTFILSLLILASVIWLLYMKDYDCEKLLRLPNLQIRLGIFMIFVFLISNIVVFFRSRFPIPGFFIVMVPLIVIFTMGLALAGMDKMESSRIMATPAWFKEKVRHHDHWRNIKSCIYNNGFCEDLASRSMNLKAYEFSLKKLSSVESGCCNPPKICEMEYVNATFWRKGEEMSEKSEVQIGDCETWNNNRSILCYDCETCKQGFVGIMEKKWRNLGIFLIVMSLFLIISHLSLFIAVMWEHYN</sequence>
<evidence type="ECO:0000313" key="8">
    <source>
        <dbReference type="Proteomes" id="UP001174677"/>
    </source>
</evidence>
<feature type="transmembrane region" description="Helical" evidence="6">
    <location>
        <begin position="269"/>
        <end position="291"/>
    </location>
</feature>
<dbReference type="Proteomes" id="UP001174677">
    <property type="component" value="Chromosome 17"/>
</dbReference>
<evidence type="ECO:0008006" key="9">
    <source>
        <dbReference type="Google" id="ProtNLM"/>
    </source>
</evidence>
<evidence type="ECO:0000256" key="1">
    <source>
        <dbReference type="ARBA" id="ARBA00004141"/>
    </source>
</evidence>
<keyword evidence="8" id="KW-1185">Reference proteome</keyword>
<keyword evidence="4 6" id="KW-1133">Transmembrane helix</keyword>
<protein>
    <recommendedName>
        <fullName evidence="9">Tetraspanin-15</fullName>
    </recommendedName>
</protein>
<dbReference type="EMBL" id="JARPOI010000017">
    <property type="protein sequence ID" value="KAJ9141211.1"/>
    <property type="molecule type" value="Genomic_DNA"/>
</dbReference>
<dbReference type="InterPro" id="IPR018499">
    <property type="entry name" value="Tetraspanin/Peripherin"/>
</dbReference>
<evidence type="ECO:0000256" key="2">
    <source>
        <dbReference type="ARBA" id="ARBA00006840"/>
    </source>
</evidence>
<evidence type="ECO:0000313" key="7">
    <source>
        <dbReference type="EMBL" id="KAJ9141211.1"/>
    </source>
</evidence>
<evidence type="ECO:0000256" key="3">
    <source>
        <dbReference type="ARBA" id="ARBA00022692"/>
    </source>
</evidence>
<feature type="transmembrane region" description="Helical" evidence="6">
    <location>
        <begin position="90"/>
        <end position="107"/>
    </location>
</feature>
<keyword evidence="3 6" id="KW-0812">Transmembrane</keyword>
<keyword evidence="5 6" id="KW-0472">Membrane</keyword>
<dbReference type="Pfam" id="PF00335">
    <property type="entry name" value="Tetraspanin"/>
    <property type="match status" value="1"/>
</dbReference>
<comment type="similarity">
    <text evidence="2">Belongs to the tetraspanin (TM4SF) family.</text>
</comment>
<organism evidence="7 8">
    <name type="scientific">Hevea brasiliensis</name>
    <name type="common">Para rubber tree</name>
    <name type="synonym">Siphonia brasiliensis</name>
    <dbReference type="NCBI Taxonomy" id="3981"/>
    <lineage>
        <taxon>Eukaryota</taxon>
        <taxon>Viridiplantae</taxon>
        <taxon>Streptophyta</taxon>
        <taxon>Embryophyta</taxon>
        <taxon>Tracheophyta</taxon>
        <taxon>Spermatophyta</taxon>
        <taxon>Magnoliopsida</taxon>
        <taxon>eudicotyledons</taxon>
        <taxon>Gunneridae</taxon>
        <taxon>Pentapetalae</taxon>
        <taxon>rosids</taxon>
        <taxon>fabids</taxon>
        <taxon>Malpighiales</taxon>
        <taxon>Euphorbiaceae</taxon>
        <taxon>Crotonoideae</taxon>
        <taxon>Micrandreae</taxon>
        <taxon>Hevea</taxon>
    </lineage>
</organism>
<gene>
    <name evidence="7" type="ORF">P3X46_031777</name>
</gene>
<feature type="transmembrane region" description="Helical" evidence="6">
    <location>
        <begin position="113"/>
        <end position="135"/>
    </location>
</feature>
<evidence type="ECO:0000256" key="4">
    <source>
        <dbReference type="ARBA" id="ARBA00022989"/>
    </source>
</evidence>
<feature type="transmembrane region" description="Helical" evidence="6">
    <location>
        <begin position="47"/>
        <end position="70"/>
    </location>
</feature>
<proteinExistence type="inferred from homology"/>
<dbReference type="InterPro" id="IPR044991">
    <property type="entry name" value="TET_plant"/>
</dbReference>
<evidence type="ECO:0000256" key="6">
    <source>
        <dbReference type="SAM" id="Phobius"/>
    </source>
</evidence>
<evidence type="ECO:0000256" key="5">
    <source>
        <dbReference type="ARBA" id="ARBA00023136"/>
    </source>
</evidence>